<gene>
    <name evidence="4" type="ORF">DJ021_15270</name>
</gene>
<reference evidence="5" key="1">
    <citation type="submission" date="2018-05" db="EMBL/GenBank/DDBJ databases">
        <authorList>
            <person name="Li X."/>
        </authorList>
    </citation>
    <scope>NUCLEOTIDE SEQUENCE [LARGE SCALE GENOMIC DNA]</scope>
    <source>
        <strain evidence="5">HKS-05</strain>
    </source>
</reference>
<evidence type="ECO:0000256" key="1">
    <source>
        <dbReference type="ARBA" id="ARBA00009129"/>
    </source>
</evidence>
<dbReference type="OrthoDB" id="9796058at2"/>
<organism evidence="4 5">
    <name type="scientific">Phenylobacterium hankyongense</name>
    <dbReference type="NCBI Taxonomy" id="1813876"/>
    <lineage>
        <taxon>Bacteria</taxon>
        <taxon>Pseudomonadati</taxon>
        <taxon>Pseudomonadota</taxon>
        <taxon>Alphaproteobacteria</taxon>
        <taxon>Caulobacterales</taxon>
        <taxon>Caulobacteraceae</taxon>
        <taxon>Phenylobacterium</taxon>
    </lineage>
</organism>
<keyword evidence="2" id="KW-0472">Membrane</keyword>
<keyword evidence="2" id="KW-0812">Transmembrane</keyword>
<dbReference type="EMBL" id="QFYP01000001">
    <property type="protein sequence ID" value="RAK61073.1"/>
    <property type="molecule type" value="Genomic_DNA"/>
</dbReference>
<dbReference type="Pfam" id="PF05532">
    <property type="entry name" value="CsbD"/>
    <property type="match status" value="1"/>
</dbReference>
<dbReference type="InterPro" id="IPR036629">
    <property type="entry name" value="YjbJ_sf"/>
</dbReference>
<sequence>MSNDRIEGAATNAKGHIQDGFGGLVGDQQTQAKGKLNEAAGALQANYGKAVEQAQAAISQAKDKTETYVREKPMVALGIVGGASLLLGMLLRGGRRKA</sequence>
<evidence type="ECO:0000256" key="2">
    <source>
        <dbReference type="SAM" id="Phobius"/>
    </source>
</evidence>
<dbReference type="Proteomes" id="UP000249842">
    <property type="component" value="Unassembled WGS sequence"/>
</dbReference>
<dbReference type="SUPFAM" id="SSF69047">
    <property type="entry name" value="Hypothetical protein YjbJ"/>
    <property type="match status" value="1"/>
</dbReference>
<keyword evidence="5" id="KW-1185">Reference proteome</keyword>
<name>A0A328B1L4_9CAUL</name>
<dbReference type="RefSeq" id="WP_111458365.1">
    <property type="nucleotide sequence ID" value="NZ_QFYP01000001.1"/>
</dbReference>
<feature type="transmembrane region" description="Helical" evidence="2">
    <location>
        <begin position="74"/>
        <end position="91"/>
    </location>
</feature>
<feature type="domain" description="CsbD-like" evidence="3">
    <location>
        <begin position="4"/>
        <end position="55"/>
    </location>
</feature>
<dbReference type="AlphaFoldDB" id="A0A328B1L4"/>
<dbReference type="InterPro" id="IPR008462">
    <property type="entry name" value="CsbD"/>
</dbReference>
<protein>
    <submittedName>
        <fullName evidence="4">CsbD family protein</fullName>
    </submittedName>
</protein>
<comment type="similarity">
    <text evidence="1">Belongs to the UPF0337 (CsbD) family.</text>
</comment>
<dbReference type="Gene3D" id="1.10.1470.10">
    <property type="entry name" value="YjbJ"/>
    <property type="match status" value="1"/>
</dbReference>
<evidence type="ECO:0000313" key="5">
    <source>
        <dbReference type="Proteomes" id="UP000249842"/>
    </source>
</evidence>
<evidence type="ECO:0000313" key="4">
    <source>
        <dbReference type="EMBL" id="RAK61073.1"/>
    </source>
</evidence>
<keyword evidence="2" id="KW-1133">Transmembrane helix</keyword>
<comment type="caution">
    <text evidence="4">The sequence shown here is derived from an EMBL/GenBank/DDBJ whole genome shotgun (WGS) entry which is preliminary data.</text>
</comment>
<accession>A0A328B1L4</accession>
<proteinExistence type="inferred from homology"/>
<evidence type="ECO:0000259" key="3">
    <source>
        <dbReference type="Pfam" id="PF05532"/>
    </source>
</evidence>